<evidence type="ECO:0000313" key="3">
    <source>
        <dbReference type="Proteomes" id="UP000478052"/>
    </source>
</evidence>
<keyword evidence="1" id="KW-1133">Transmembrane helix</keyword>
<protein>
    <submittedName>
        <fullName evidence="2">Uncharacterized protein</fullName>
    </submittedName>
</protein>
<dbReference type="Proteomes" id="UP000478052">
    <property type="component" value="Unassembled WGS sequence"/>
</dbReference>
<proteinExistence type="predicted"/>
<reference evidence="2 3" key="1">
    <citation type="submission" date="2019-08" db="EMBL/GenBank/DDBJ databases">
        <title>Whole genome of Aphis craccivora.</title>
        <authorList>
            <person name="Voronova N.V."/>
            <person name="Shulinski R.S."/>
            <person name="Bandarenka Y.V."/>
            <person name="Zhorov D.G."/>
            <person name="Warner D."/>
        </authorList>
    </citation>
    <scope>NUCLEOTIDE SEQUENCE [LARGE SCALE GENOMIC DNA]</scope>
    <source>
        <strain evidence="2">180601</strain>
        <tissue evidence="2">Whole Body</tissue>
    </source>
</reference>
<feature type="transmembrane region" description="Helical" evidence="1">
    <location>
        <begin position="119"/>
        <end position="137"/>
    </location>
</feature>
<evidence type="ECO:0000256" key="1">
    <source>
        <dbReference type="SAM" id="Phobius"/>
    </source>
</evidence>
<dbReference type="AlphaFoldDB" id="A0A6G0ZEZ2"/>
<keyword evidence="1" id="KW-0472">Membrane</keyword>
<name>A0A6G0ZEZ2_APHCR</name>
<accession>A0A6G0ZEZ2</accession>
<organism evidence="2 3">
    <name type="scientific">Aphis craccivora</name>
    <name type="common">Cowpea aphid</name>
    <dbReference type="NCBI Taxonomy" id="307492"/>
    <lineage>
        <taxon>Eukaryota</taxon>
        <taxon>Metazoa</taxon>
        <taxon>Ecdysozoa</taxon>
        <taxon>Arthropoda</taxon>
        <taxon>Hexapoda</taxon>
        <taxon>Insecta</taxon>
        <taxon>Pterygota</taxon>
        <taxon>Neoptera</taxon>
        <taxon>Paraneoptera</taxon>
        <taxon>Hemiptera</taxon>
        <taxon>Sternorrhyncha</taxon>
        <taxon>Aphidomorpha</taxon>
        <taxon>Aphidoidea</taxon>
        <taxon>Aphididae</taxon>
        <taxon>Aphidini</taxon>
        <taxon>Aphis</taxon>
        <taxon>Aphis</taxon>
    </lineage>
</organism>
<evidence type="ECO:0000313" key="2">
    <source>
        <dbReference type="EMBL" id="KAF0769222.1"/>
    </source>
</evidence>
<keyword evidence="1" id="KW-0812">Transmembrane</keyword>
<gene>
    <name evidence="2" type="ORF">FWK35_00002037</name>
</gene>
<comment type="caution">
    <text evidence="2">The sequence shown here is derived from an EMBL/GenBank/DDBJ whole genome shotgun (WGS) entry which is preliminary data.</text>
</comment>
<keyword evidence="3" id="KW-1185">Reference proteome</keyword>
<dbReference type="EMBL" id="VUJU01000629">
    <property type="protein sequence ID" value="KAF0769222.1"/>
    <property type="molecule type" value="Genomic_DNA"/>
</dbReference>
<dbReference type="OrthoDB" id="6605077at2759"/>
<sequence length="197" mass="22769">MVIMFAVQQYTTTKHVLSTCFGCCPLHHGVSAIALINIIWNIMELLKHIYHRTEQYERFNWVYHSNNNSSVSPDDNSTAEEDSDYWSDIERIPVMSVSWVILEFVSNCCLKQSTFKKSIYIAIISLEIVIIHSYYIFEEKNMLNDIIQLKWKYVSRGQMVSKGVDYSSSSTFNARTSGQTQEGSKIPPYITNIIQDN</sequence>